<organism evidence="1 2">
    <name type="scientific">Bemisia tabaci</name>
    <name type="common">Sweetpotato whitefly</name>
    <name type="synonym">Aleurodes tabaci</name>
    <dbReference type="NCBI Taxonomy" id="7038"/>
    <lineage>
        <taxon>Eukaryota</taxon>
        <taxon>Metazoa</taxon>
        <taxon>Ecdysozoa</taxon>
        <taxon>Arthropoda</taxon>
        <taxon>Hexapoda</taxon>
        <taxon>Insecta</taxon>
        <taxon>Pterygota</taxon>
        <taxon>Neoptera</taxon>
        <taxon>Paraneoptera</taxon>
        <taxon>Hemiptera</taxon>
        <taxon>Sternorrhyncha</taxon>
        <taxon>Aleyrodoidea</taxon>
        <taxon>Aleyrodidae</taxon>
        <taxon>Aleyrodinae</taxon>
        <taxon>Bemisia</taxon>
    </lineage>
</organism>
<reference evidence="1" key="1">
    <citation type="submission" date="2021-12" db="EMBL/GenBank/DDBJ databases">
        <authorList>
            <person name="King R."/>
        </authorList>
    </citation>
    <scope>NUCLEOTIDE SEQUENCE</scope>
</reference>
<protein>
    <submittedName>
        <fullName evidence="1">Uncharacterized protein</fullName>
    </submittedName>
</protein>
<dbReference type="AlphaFoldDB" id="A0A9P0F954"/>
<sequence>MRALPAAEEFRIPKSTFYAKRTGLSPRMCPMCPFRKAAKAHRAPQAAHRTAHLTAHRTNLIITKCASWSGNGARSKYVVRVNHQFHDCTASAFKEVVENSLRNANKRLLADVNASSHVISKSDNQQSSARQPLESATNRVNLRSLINCII</sequence>
<evidence type="ECO:0000313" key="2">
    <source>
        <dbReference type="Proteomes" id="UP001152759"/>
    </source>
</evidence>
<evidence type="ECO:0000313" key="1">
    <source>
        <dbReference type="EMBL" id="CAH0395047.1"/>
    </source>
</evidence>
<gene>
    <name evidence="1" type="ORF">BEMITA_LOCUS13280</name>
</gene>
<accession>A0A9P0F954</accession>
<name>A0A9P0F954_BEMTA</name>
<dbReference type="EMBL" id="OU963869">
    <property type="protein sequence ID" value="CAH0395047.1"/>
    <property type="molecule type" value="Genomic_DNA"/>
</dbReference>
<dbReference type="Proteomes" id="UP001152759">
    <property type="component" value="Chromosome 8"/>
</dbReference>
<keyword evidence="2" id="KW-1185">Reference proteome</keyword>
<proteinExistence type="predicted"/>